<dbReference type="AlphaFoldDB" id="A0A1S3J9R0"/>
<evidence type="ECO:0000313" key="3">
    <source>
        <dbReference type="RefSeq" id="XP_013407058.1"/>
    </source>
</evidence>
<proteinExistence type="predicted"/>
<organism evidence="2 3">
    <name type="scientific">Lingula anatina</name>
    <name type="common">Brachiopod</name>
    <name type="synonym">Lingula unguis</name>
    <dbReference type="NCBI Taxonomy" id="7574"/>
    <lineage>
        <taxon>Eukaryota</taxon>
        <taxon>Metazoa</taxon>
        <taxon>Spiralia</taxon>
        <taxon>Lophotrochozoa</taxon>
        <taxon>Brachiopoda</taxon>
        <taxon>Linguliformea</taxon>
        <taxon>Lingulata</taxon>
        <taxon>Lingulida</taxon>
        <taxon>Linguloidea</taxon>
        <taxon>Lingulidae</taxon>
        <taxon>Lingula</taxon>
    </lineage>
</organism>
<feature type="region of interest" description="Disordered" evidence="1">
    <location>
        <begin position="52"/>
        <end position="81"/>
    </location>
</feature>
<feature type="compositionally biased region" description="Acidic residues" evidence="1">
    <location>
        <begin position="52"/>
        <end position="62"/>
    </location>
</feature>
<evidence type="ECO:0000313" key="2">
    <source>
        <dbReference type="Proteomes" id="UP000085678"/>
    </source>
</evidence>
<evidence type="ECO:0000256" key="1">
    <source>
        <dbReference type="SAM" id="MobiDB-lite"/>
    </source>
</evidence>
<dbReference type="KEGG" id="lak:106171315"/>
<dbReference type="RefSeq" id="XP_013407058.1">
    <property type="nucleotide sequence ID" value="XM_013551604.1"/>
</dbReference>
<protein>
    <submittedName>
        <fullName evidence="3">Fibroblast growth factor receptor-like</fullName>
    </submittedName>
</protein>
<accession>A0A1S3J9R0</accession>
<dbReference type="GeneID" id="106171315"/>
<sequence length="112" mass="12557">MQNCWKEIPSERCTFKELAEKFDKILQLVANKEYLDIQPSNNMATLPVYLGDEDNEPDEGSEEALMNSSMDKDSDSGSPMCPATTGALYLSSVRNQRNDENLCSTNPMSVRL</sequence>
<gene>
    <name evidence="3" type="primary">LOC106171315</name>
</gene>
<dbReference type="InParanoid" id="A0A1S3J9R0"/>
<name>A0A1S3J9R0_LINAN</name>
<reference evidence="3" key="1">
    <citation type="submission" date="2025-08" db="UniProtKB">
        <authorList>
            <consortium name="RefSeq"/>
        </authorList>
    </citation>
    <scope>IDENTIFICATION</scope>
    <source>
        <tissue evidence="3">Gonads</tissue>
    </source>
</reference>
<dbReference type="Proteomes" id="UP000085678">
    <property type="component" value="Unplaced"/>
</dbReference>
<keyword evidence="2" id="KW-1185">Reference proteome</keyword>